<evidence type="ECO:0000256" key="1">
    <source>
        <dbReference type="SAM" id="Coils"/>
    </source>
</evidence>
<protein>
    <recommendedName>
        <fullName evidence="4">ATPase</fullName>
    </recommendedName>
</protein>
<dbReference type="EMBL" id="JAOQJL010000031">
    <property type="protein sequence ID" value="MCU6766472.1"/>
    <property type="molecule type" value="Genomic_DNA"/>
</dbReference>
<dbReference type="RefSeq" id="WP_158422284.1">
    <property type="nucleotide sequence ID" value="NZ_JAOQJL010000031.1"/>
</dbReference>
<proteinExistence type="predicted"/>
<evidence type="ECO:0008006" key="4">
    <source>
        <dbReference type="Google" id="ProtNLM"/>
    </source>
</evidence>
<sequence length="103" mass="12270">MEQILRKLSEIEITADEILKDAERKKRALSEETERQCKEFDAVLEKETDAKIRDIRNELEKEKDSRLAALKEDTEQHLVHLDSFYKENHQRISEELFKKIITA</sequence>
<gene>
    <name evidence="2" type="ORF">OCV61_13815</name>
</gene>
<comment type="caution">
    <text evidence="2">The sequence shown here is derived from an EMBL/GenBank/DDBJ whole genome shotgun (WGS) entry which is preliminary data.</text>
</comment>
<feature type="coiled-coil region" evidence="1">
    <location>
        <begin position="1"/>
        <end position="72"/>
    </location>
</feature>
<keyword evidence="1" id="KW-0175">Coiled coil</keyword>
<dbReference type="Proteomes" id="UP001652409">
    <property type="component" value="Unassembled WGS sequence"/>
</dbReference>
<name>A0ABT2TY27_9FIRM</name>
<organism evidence="2 3">
    <name type="scientific">Blautia ammoniilytica</name>
    <dbReference type="NCBI Taxonomy" id="2981782"/>
    <lineage>
        <taxon>Bacteria</taxon>
        <taxon>Bacillati</taxon>
        <taxon>Bacillota</taxon>
        <taxon>Clostridia</taxon>
        <taxon>Lachnospirales</taxon>
        <taxon>Lachnospiraceae</taxon>
        <taxon>Blautia</taxon>
    </lineage>
</organism>
<evidence type="ECO:0000313" key="3">
    <source>
        <dbReference type="Proteomes" id="UP001652409"/>
    </source>
</evidence>
<evidence type="ECO:0000313" key="2">
    <source>
        <dbReference type="EMBL" id="MCU6766472.1"/>
    </source>
</evidence>
<accession>A0ABT2TY27</accession>
<reference evidence="2 3" key="1">
    <citation type="journal article" date="2021" name="ISME Commun">
        <title>Automated analysis of genomic sequences facilitates high-throughput and comprehensive description of bacteria.</title>
        <authorList>
            <person name="Hitch T.C.A."/>
        </authorList>
    </citation>
    <scope>NUCLEOTIDE SEQUENCE [LARGE SCALE GENOMIC DNA]</scope>
    <source>
        <strain evidence="2 3">Sanger_23</strain>
    </source>
</reference>
<keyword evidence="3" id="KW-1185">Reference proteome</keyword>